<evidence type="ECO:0000256" key="2">
    <source>
        <dbReference type="ARBA" id="ARBA00022448"/>
    </source>
</evidence>
<evidence type="ECO:0000256" key="3">
    <source>
        <dbReference type="ARBA" id="ARBA00022692"/>
    </source>
</evidence>
<dbReference type="Proteomes" id="UP000649151">
    <property type="component" value="Unassembled WGS sequence"/>
</dbReference>
<dbReference type="PANTHER" id="PTHR42948">
    <property type="entry name" value="TRANSPORTER"/>
    <property type="match status" value="1"/>
</dbReference>
<dbReference type="InterPro" id="IPR037272">
    <property type="entry name" value="SNS_sf"/>
</dbReference>
<dbReference type="InterPro" id="IPR000175">
    <property type="entry name" value="Na/ntran_symport"/>
</dbReference>
<keyword evidence="2" id="KW-0813">Transport</keyword>
<feature type="transmembrane region" description="Helical" evidence="6">
    <location>
        <begin position="191"/>
        <end position="209"/>
    </location>
</feature>
<dbReference type="CDD" id="cd10333">
    <property type="entry name" value="LeuT-like_sbd"/>
    <property type="match status" value="1"/>
</dbReference>
<evidence type="ECO:0000256" key="1">
    <source>
        <dbReference type="ARBA" id="ARBA00004141"/>
    </source>
</evidence>
<dbReference type="SUPFAM" id="SSF161070">
    <property type="entry name" value="SNF-like"/>
    <property type="match status" value="1"/>
</dbReference>
<evidence type="ECO:0000313" key="8">
    <source>
        <dbReference type="Proteomes" id="UP000649151"/>
    </source>
</evidence>
<evidence type="ECO:0000256" key="4">
    <source>
        <dbReference type="ARBA" id="ARBA00022989"/>
    </source>
</evidence>
<feature type="transmembrane region" description="Helical" evidence="6">
    <location>
        <begin position="500"/>
        <end position="520"/>
    </location>
</feature>
<dbReference type="EMBL" id="JACOQK010000001">
    <property type="protein sequence ID" value="MBC5787433.1"/>
    <property type="molecule type" value="Genomic_DNA"/>
</dbReference>
<dbReference type="PROSITE" id="PS50267">
    <property type="entry name" value="NA_NEUROTRAN_SYMP_3"/>
    <property type="match status" value="1"/>
</dbReference>
<dbReference type="Pfam" id="PF00209">
    <property type="entry name" value="SNF"/>
    <property type="match status" value="2"/>
</dbReference>
<feature type="transmembrane region" description="Helical" evidence="6">
    <location>
        <begin position="448"/>
        <end position="471"/>
    </location>
</feature>
<dbReference type="NCBIfam" id="NF037979">
    <property type="entry name" value="Na_transp"/>
    <property type="match status" value="1"/>
</dbReference>
<proteinExistence type="predicted"/>
<keyword evidence="4 6" id="KW-1133">Transmembrane helix</keyword>
<organism evidence="7 8">
    <name type="scientific">Clostridium facile</name>
    <dbReference type="NCBI Taxonomy" id="2763035"/>
    <lineage>
        <taxon>Bacteria</taxon>
        <taxon>Bacillati</taxon>
        <taxon>Bacillota</taxon>
        <taxon>Clostridia</taxon>
        <taxon>Eubacteriales</taxon>
        <taxon>Clostridiaceae</taxon>
        <taxon>Clostridium</taxon>
    </lineage>
</organism>
<protein>
    <submittedName>
        <fullName evidence="7">Sodium-dependent transporter</fullName>
    </submittedName>
</protein>
<reference evidence="7 8" key="1">
    <citation type="submission" date="2020-08" db="EMBL/GenBank/DDBJ databases">
        <title>Genome public.</title>
        <authorList>
            <person name="Liu C."/>
            <person name="Sun Q."/>
        </authorList>
    </citation>
    <scope>NUCLEOTIDE SEQUENCE [LARGE SCALE GENOMIC DNA]</scope>
    <source>
        <strain evidence="7 8">NSJ-27</strain>
    </source>
</reference>
<accession>A0ABR7IQN1</accession>
<evidence type="ECO:0000256" key="6">
    <source>
        <dbReference type="SAM" id="Phobius"/>
    </source>
</evidence>
<dbReference type="PANTHER" id="PTHR42948:SF1">
    <property type="entry name" value="TRANSPORTER"/>
    <property type="match status" value="1"/>
</dbReference>
<feature type="transmembrane region" description="Helical" evidence="6">
    <location>
        <begin position="21"/>
        <end position="39"/>
    </location>
</feature>
<feature type="transmembrane region" description="Helical" evidence="6">
    <location>
        <begin position="285"/>
        <end position="303"/>
    </location>
</feature>
<comment type="subcellular location">
    <subcellularLocation>
        <location evidence="1">Membrane</location>
        <topology evidence="1">Multi-pass membrane protein</topology>
    </subcellularLocation>
</comment>
<feature type="transmembrane region" description="Helical" evidence="6">
    <location>
        <begin position="45"/>
        <end position="67"/>
    </location>
</feature>
<comment type="caution">
    <text evidence="7">The sequence shown here is derived from an EMBL/GenBank/DDBJ whole genome shotgun (WGS) entry which is preliminary data.</text>
</comment>
<gene>
    <name evidence="7" type="ORF">H8Z77_05260</name>
</gene>
<dbReference type="PRINTS" id="PR00176">
    <property type="entry name" value="NANEUSMPORT"/>
</dbReference>
<feature type="transmembrane region" description="Helical" evidence="6">
    <location>
        <begin position="160"/>
        <end position="179"/>
    </location>
</feature>
<evidence type="ECO:0000313" key="7">
    <source>
        <dbReference type="EMBL" id="MBC5787433.1"/>
    </source>
</evidence>
<sequence length="531" mass="57882">MEKLKQKGTHHRGEWGSKLGLILAMAGNAVGLGNFWRFPRMAAEYGGGAFMIPYFIALVVVGLPIMITEWHLGRFGGQHGHGTIGPMIYLQAREKVKPKTALAIGTICGALAFAIPVLINSYYNHIVGWSLNYAVQSLFNQLGHGADLTAAYQSAISNPVQAIGFWVIAALLLAVAASKGIKKGIEAWSKIMMPTLYIFGIVLACFALFTQARPETPNLTAIAGLDFLWHPDFSKVNWSVILAACGQIFFTLSLGMGLISNYASFLKKDDDIVVSSIATVSLNEFAEVVLASTAVVPLAYVFMGDDLLQGGSIGFSFISLPNAFMNMPLGNIVGACWFFLLFFAGFTSALALFNYLVTFIEEGLHSSRKVASWVAFVSLIVIGIPVVLEPMLSNGATQIYFETLDSWVGSYLVLFLGFIELIIVGWFVKPQKTLEGINSGAKAKVPSWVVTVFIRIITPAILLLVIVNATIENAKNGFFSWTGIVPEGGDPAIYALWTNLGRGMIIVVFIFGFIMTLRMLRKTYQHELSKQ</sequence>
<feature type="transmembrane region" description="Helical" evidence="6">
    <location>
        <begin position="101"/>
        <end position="123"/>
    </location>
</feature>
<name>A0ABR7IQN1_9CLOT</name>
<evidence type="ECO:0000256" key="5">
    <source>
        <dbReference type="ARBA" id="ARBA00023136"/>
    </source>
</evidence>
<keyword evidence="8" id="KW-1185">Reference proteome</keyword>
<feature type="transmembrane region" description="Helical" evidence="6">
    <location>
        <begin position="238"/>
        <end position="264"/>
    </location>
</feature>
<keyword evidence="5 6" id="KW-0472">Membrane</keyword>
<keyword evidence="3 6" id="KW-0812">Transmembrane</keyword>
<feature type="transmembrane region" description="Helical" evidence="6">
    <location>
        <begin position="370"/>
        <end position="388"/>
    </location>
</feature>
<dbReference type="RefSeq" id="WP_186996387.1">
    <property type="nucleotide sequence ID" value="NZ_JACOQK010000001.1"/>
</dbReference>
<feature type="transmembrane region" description="Helical" evidence="6">
    <location>
        <begin position="408"/>
        <end position="428"/>
    </location>
</feature>
<feature type="transmembrane region" description="Helical" evidence="6">
    <location>
        <begin position="332"/>
        <end position="358"/>
    </location>
</feature>